<dbReference type="InterPro" id="IPR036259">
    <property type="entry name" value="MFS_trans_sf"/>
</dbReference>
<evidence type="ECO:0000313" key="3">
    <source>
        <dbReference type="Proteomes" id="UP001146468"/>
    </source>
</evidence>
<dbReference type="RefSeq" id="WP_269965082.1">
    <property type="nucleotide sequence ID" value="NZ_JAKMUS010000004.1"/>
</dbReference>
<reference evidence="2" key="1">
    <citation type="submission" date="2022-02" db="EMBL/GenBank/DDBJ databases">
        <title>Corynebacterium sp. from urogenital microbiome.</title>
        <authorList>
            <person name="Cappelli E.A."/>
            <person name="Ribeiro T.G."/>
            <person name="Peixe L."/>
        </authorList>
    </citation>
    <scope>NUCLEOTIDE SEQUENCE</scope>
    <source>
        <strain evidence="2">C8Ua_172</strain>
    </source>
</reference>
<keyword evidence="3" id="KW-1185">Reference proteome</keyword>
<feature type="transmembrane region" description="Helical" evidence="1">
    <location>
        <begin position="39"/>
        <end position="59"/>
    </location>
</feature>
<keyword evidence="1" id="KW-0812">Transmembrane</keyword>
<feature type="transmembrane region" description="Helical" evidence="1">
    <location>
        <begin position="80"/>
        <end position="98"/>
    </location>
</feature>
<dbReference type="Proteomes" id="UP001146468">
    <property type="component" value="Unassembled WGS sequence"/>
</dbReference>
<comment type="caution">
    <text evidence="2">The sequence shown here is derived from an EMBL/GenBank/DDBJ whole genome shotgun (WGS) entry which is preliminary data.</text>
</comment>
<dbReference type="SUPFAM" id="SSF103473">
    <property type="entry name" value="MFS general substrate transporter"/>
    <property type="match status" value="1"/>
</dbReference>
<evidence type="ECO:0000313" key="2">
    <source>
        <dbReference type="EMBL" id="MCZ9293644.1"/>
    </source>
</evidence>
<sequence length="164" mass="17649">MKYRNVHIGSVMALVLSLLAAAFFTLGRAMFGALGWLIFLTIPAGVVIAVALVGLWFIPERIVKEHPDTGPHKAFGWRESWAFIAVTVFLFLAGIFMVDSGDTEESVKSVFTQFVGRWALELSAALFWLCVLGVIASYIAGVVVAVRGRKDAADGESSVSGPAD</sequence>
<dbReference type="AlphaFoldDB" id="A0A9X3RIP9"/>
<name>A0A9X3RIP9_9CORY</name>
<keyword evidence="1" id="KW-0472">Membrane</keyword>
<protein>
    <submittedName>
        <fullName evidence="2">Uncharacterized protein</fullName>
    </submittedName>
</protein>
<evidence type="ECO:0000256" key="1">
    <source>
        <dbReference type="SAM" id="Phobius"/>
    </source>
</evidence>
<feature type="transmembrane region" description="Helical" evidence="1">
    <location>
        <begin position="118"/>
        <end position="146"/>
    </location>
</feature>
<organism evidence="2 3">
    <name type="scientific">Corynebacterium meitnerae</name>
    <dbReference type="NCBI Taxonomy" id="2913498"/>
    <lineage>
        <taxon>Bacteria</taxon>
        <taxon>Bacillati</taxon>
        <taxon>Actinomycetota</taxon>
        <taxon>Actinomycetes</taxon>
        <taxon>Mycobacteriales</taxon>
        <taxon>Corynebacteriaceae</taxon>
        <taxon>Corynebacterium</taxon>
    </lineage>
</organism>
<dbReference type="EMBL" id="JAKMUS010000004">
    <property type="protein sequence ID" value="MCZ9293644.1"/>
    <property type="molecule type" value="Genomic_DNA"/>
</dbReference>
<keyword evidence="1" id="KW-1133">Transmembrane helix</keyword>
<gene>
    <name evidence="2" type="ORF">L8U60_03990</name>
</gene>
<proteinExistence type="predicted"/>
<accession>A0A9X3RIP9</accession>